<dbReference type="Pfam" id="PF07651">
    <property type="entry name" value="ANTH"/>
    <property type="match status" value="1"/>
</dbReference>
<evidence type="ECO:0000259" key="1">
    <source>
        <dbReference type="PROSITE" id="PS50942"/>
    </source>
</evidence>
<comment type="caution">
    <text evidence="2">The sequence shown here is derived from an EMBL/GenBank/DDBJ whole genome shotgun (WGS) entry which is preliminary data.</text>
</comment>
<dbReference type="GO" id="GO:0000149">
    <property type="term" value="F:SNARE binding"/>
    <property type="evidence" value="ECO:0007669"/>
    <property type="project" value="TreeGrafter"/>
</dbReference>
<reference evidence="2 3" key="1">
    <citation type="submission" date="2019-04" db="EMBL/GenBank/DDBJ databases">
        <title>The sequence and de novo assembly of Takifugu bimaculatus genome using PacBio and Hi-C technologies.</title>
        <authorList>
            <person name="Xu P."/>
            <person name="Liu B."/>
            <person name="Zhou Z."/>
        </authorList>
    </citation>
    <scope>NUCLEOTIDE SEQUENCE [LARGE SCALE GENOMIC DNA]</scope>
    <source>
        <strain evidence="2">TB-2018</strain>
        <tissue evidence="2">Muscle</tissue>
    </source>
</reference>
<protein>
    <recommendedName>
        <fullName evidence="1">ENTH domain-containing protein</fullName>
    </recommendedName>
</protein>
<dbReference type="PANTHER" id="PTHR22951">
    <property type="entry name" value="CLATHRIN ASSEMBLY PROTEIN"/>
    <property type="match status" value="1"/>
</dbReference>
<dbReference type="SUPFAM" id="SSF48464">
    <property type="entry name" value="ENTH/VHS domain"/>
    <property type="match status" value="1"/>
</dbReference>
<dbReference type="SMART" id="SM00273">
    <property type="entry name" value="ENTH"/>
    <property type="match status" value="1"/>
</dbReference>
<dbReference type="GO" id="GO:0072583">
    <property type="term" value="P:clathrin-dependent endocytosis"/>
    <property type="evidence" value="ECO:0007669"/>
    <property type="project" value="InterPro"/>
</dbReference>
<name>A0A4Z2CFD3_9TELE</name>
<proteinExistence type="predicted"/>
<gene>
    <name evidence="2" type="ORF">fugu_010439</name>
</gene>
<dbReference type="AlphaFoldDB" id="A0A4Z2CFD3"/>
<dbReference type="InterPro" id="IPR008942">
    <property type="entry name" value="ENTH_VHS"/>
</dbReference>
<keyword evidence="3" id="KW-1185">Reference proteome</keyword>
<feature type="domain" description="ENTH" evidence="1">
    <location>
        <begin position="4"/>
        <end position="153"/>
    </location>
</feature>
<dbReference type="GO" id="GO:0048268">
    <property type="term" value="P:clathrin coat assembly"/>
    <property type="evidence" value="ECO:0007669"/>
    <property type="project" value="InterPro"/>
</dbReference>
<dbReference type="GO" id="GO:0032050">
    <property type="term" value="F:clathrin heavy chain binding"/>
    <property type="evidence" value="ECO:0007669"/>
    <property type="project" value="TreeGrafter"/>
</dbReference>
<dbReference type="GO" id="GO:0030136">
    <property type="term" value="C:clathrin-coated vesicle"/>
    <property type="evidence" value="ECO:0007669"/>
    <property type="project" value="TreeGrafter"/>
</dbReference>
<dbReference type="InterPro" id="IPR045192">
    <property type="entry name" value="AP180-like"/>
</dbReference>
<dbReference type="PANTHER" id="PTHR22951:SF4">
    <property type="entry name" value="CLATHRIN COAT ASSEMBLY PROTEIN AP180"/>
    <property type="match status" value="1"/>
</dbReference>
<dbReference type="InterPro" id="IPR013809">
    <property type="entry name" value="ENTH"/>
</dbReference>
<dbReference type="PROSITE" id="PS50942">
    <property type="entry name" value="ENTH"/>
    <property type="match status" value="1"/>
</dbReference>
<evidence type="ECO:0000313" key="2">
    <source>
        <dbReference type="EMBL" id="TNN02952.1"/>
    </source>
</evidence>
<dbReference type="GO" id="GO:0016185">
    <property type="term" value="P:synaptic vesicle budding from presynaptic endocytic zone membrane"/>
    <property type="evidence" value="ECO:0007669"/>
    <property type="project" value="TreeGrafter"/>
</dbReference>
<sequence>MLDPLSTHLQKLLTAVDTLTGTFEERSPRDRGLGLADIAAHPVPVLDDSKDLIQASQDQTNVNVPQMVDTLMERVGNASWVVVFKALITTHHLMVHGHEKFLQLLSSRNTLFNLSNFLDKTGSHGFDMSTFIRRYGPLPEREVLRLQTDVFRFCPSQERS</sequence>
<dbReference type="InterPro" id="IPR011417">
    <property type="entry name" value="ANTH_dom"/>
</dbReference>
<dbReference type="EMBL" id="SWLE01000002">
    <property type="protein sequence ID" value="TNN02952.1"/>
    <property type="molecule type" value="Genomic_DNA"/>
</dbReference>
<organism evidence="2 3">
    <name type="scientific">Takifugu bimaculatus</name>
    <dbReference type="NCBI Taxonomy" id="433685"/>
    <lineage>
        <taxon>Eukaryota</taxon>
        <taxon>Metazoa</taxon>
        <taxon>Chordata</taxon>
        <taxon>Craniata</taxon>
        <taxon>Vertebrata</taxon>
        <taxon>Euteleostomi</taxon>
        <taxon>Actinopterygii</taxon>
        <taxon>Neopterygii</taxon>
        <taxon>Teleostei</taxon>
        <taxon>Neoteleostei</taxon>
        <taxon>Acanthomorphata</taxon>
        <taxon>Eupercaria</taxon>
        <taxon>Tetraodontiformes</taxon>
        <taxon>Tetradontoidea</taxon>
        <taxon>Tetraodontidae</taxon>
        <taxon>Takifugu</taxon>
    </lineage>
</organism>
<dbReference type="GO" id="GO:0005545">
    <property type="term" value="F:1-phosphatidylinositol binding"/>
    <property type="evidence" value="ECO:0007669"/>
    <property type="project" value="TreeGrafter"/>
</dbReference>
<dbReference type="GO" id="GO:0008021">
    <property type="term" value="C:synaptic vesicle"/>
    <property type="evidence" value="ECO:0007669"/>
    <property type="project" value="TreeGrafter"/>
</dbReference>
<dbReference type="GO" id="GO:0098894">
    <property type="term" value="C:extrinsic component of presynaptic endocytic zone membrane"/>
    <property type="evidence" value="ECO:0007669"/>
    <property type="project" value="TreeGrafter"/>
</dbReference>
<dbReference type="Proteomes" id="UP000516260">
    <property type="component" value="Chromosome 10"/>
</dbReference>
<accession>A0A4Z2CFD3</accession>
<dbReference type="Gene3D" id="1.25.40.90">
    <property type="match status" value="1"/>
</dbReference>
<dbReference type="GO" id="GO:0005905">
    <property type="term" value="C:clathrin-coated pit"/>
    <property type="evidence" value="ECO:0007669"/>
    <property type="project" value="TreeGrafter"/>
</dbReference>
<dbReference type="GO" id="GO:0005546">
    <property type="term" value="F:phosphatidylinositol-4,5-bisphosphate binding"/>
    <property type="evidence" value="ECO:0007669"/>
    <property type="project" value="TreeGrafter"/>
</dbReference>
<evidence type="ECO:0000313" key="3">
    <source>
        <dbReference type="Proteomes" id="UP000516260"/>
    </source>
</evidence>